<evidence type="ECO:0000313" key="12">
    <source>
        <dbReference type="EMBL" id="WNZ21993.1"/>
    </source>
</evidence>
<keyword evidence="3" id="KW-0328">Glycosyltransferase</keyword>
<dbReference type="Gene3D" id="2.40.440.10">
    <property type="entry name" value="L,D-transpeptidase catalytic domain-like"/>
    <property type="match status" value="1"/>
</dbReference>
<dbReference type="InterPro" id="IPR050979">
    <property type="entry name" value="LD-transpeptidase"/>
</dbReference>
<keyword evidence="5" id="KW-0378">Hydrolase</keyword>
<evidence type="ECO:0000256" key="4">
    <source>
        <dbReference type="ARBA" id="ARBA00022679"/>
    </source>
</evidence>
<dbReference type="GO" id="GO:0005576">
    <property type="term" value="C:extracellular region"/>
    <property type="evidence" value="ECO:0007669"/>
    <property type="project" value="TreeGrafter"/>
</dbReference>
<feature type="signal peptide" evidence="10">
    <location>
        <begin position="1"/>
        <end position="33"/>
    </location>
</feature>
<dbReference type="AlphaFoldDB" id="A0AA97APP8"/>
<evidence type="ECO:0000256" key="10">
    <source>
        <dbReference type="SAM" id="SignalP"/>
    </source>
</evidence>
<evidence type="ECO:0000256" key="7">
    <source>
        <dbReference type="ARBA" id="ARBA00022984"/>
    </source>
</evidence>
<comment type="pathway">
    <text evidence="1 9">Cell wall biogenesis; peptidoglycan biosynthesis.</text>
</comment>
<evidence type="ECO:0000256" key="9">
    <source>
        <dbReference type="PROSITE-ProRule" id="PRU01373"/>
    </source>
</evidence>
<feature type="domain" description="L,D-TPase catalytic" evidence="11">
    <location>
        <begin position="108"/>
        <end position="233"/>
    </location>
</feature>
<feature type="active site" description="Proton donor/acceptor" evidence="9">
    <location>
        <position position="193"/>
    </location>
</feature>
<sequence>MSLKLLRFFHPARLRVVCFASVLSILPVQSLNASPPDPNSFPATPTIQNSPHLPVHPVSSAPASTANFVPQNVLDAANRLAATTTVPPLPGLGYADRFLPAPDLRANTRLVIRLNERRVYVYQKNQVATSFPVAIGRDGWETPVGRHQVIQMLHDPIWEHPFTGERVPPGRNNPLGARWIGFWTDGTNYIGFHGTPNEETVGRPASHGCVRMYNRDVIKLFEMVKIGTPVEVIP</sequence>
<name>A0AA97APP8_9CYAN</name>
<feature type="active site" description="Nucleophile" evidence="9">
    <location>
        <position position="209"/>
    </location>
</feature>
<dbReference type="PROSITE" id="PS52029">
    <property type="entry name" value="LD_TPASE"/>
    <property type="match status" value="1"/>
</dbReference>
<evidence type="ECO:0000256" key="8">
    <source>
        <dbReference type="ARBA" id="ARBA00023316"/>
    </source>
</evidence>
<dbReference type="EMBL" id="CP053586">
    <property type="protein sequence ID" value="WNZ21993.1"/>
    <property type="molecule type" value="Genomic_DNA"/>
</dbReference>
<dbReference type="GO" id="GO:0071972">
    <property type="term" value="F:peptidoglycan L,D-transpeptidase activity"/>
    <property type="evidence" value="ECO:0007669"/>
    <property type="project" value="TreeGrafter"/>
</dbReference>
<dbReference type="PANTHER" id="PTHR30582:SF24">
    <property type="entry name" value="L,D-TRANSPEPTIDASE ERFK_SRFK-RELATED"/>
    <property type="match status" value="1"/>
</dbReference>
<dbReference type="InterPro" id="IPR038063">
    <property type="entry name" value="Transpep_catalytic_dom"/>
</dbReference>
<evidence type="ECO:0000256" key="6">
    <source>
        <dbReference type="ARBA" id="ARBA00022960"/>
    </source>
</evidence>
<dbReference type="SUPFAM" id="SSF141523">
    <property type="entry name" value="L,D-transpeptidase catalytic domain-like"/>
    <property type="match status" value="1"/>
</dbReference>
<dbReference type="PANTHER" id="PTHR30582">
    <property type="entry name" value="L,D-TRANSPEPTIDASE"/>
    <property type="match status" value="1"/>
</dbReference>
<dbReference type="Pfam" id="PF03734">
    <property type="entry name" value="YkuD"/>
    <property type="match status" value="1"/>
</dbReference>
<dbReference type="CDD" id="cd16913">
    <property type="entry name" value="YkuD_like"/>
    <property type="match status" value="1"/>
</dbReference>
<keyword evidence="10" id="KW-0732">Signal</keyword>
<evidence type="ECO:0000259" key="11">
    <source>
        <dbReference type="PROSITE" id="PS52029"/>
    </source>
</evidence>
<feature type="chain" id="PRO_5041649246" evidence="10">
    <location>
        <begin position="34"/>
        <end position="234"/>
    </location>
</feature>
<keyword evidence="6 9" id="KW-0133">Cell shape</keyword>
<evidence type="ECO:0000256" key="5">
    <source>
        <dbReference type="ARBA" id="ARBA00022801"/>
    </source>
</evidence>
<keyword evidence="7 9" id="KW-0573">Peptidoglycan synthesis</keyword>
<dbReference type="GO" id="GO:0008360">
    <property type="term" value="P:regulation of cell shape"/>
    <property type="evidence" value="ECO:0007669"/>
    <property type="project" value="UniProtKB-UniRule"/>
</dbReference>
<dbReference type="GO" id="GO:0018104">
    <property type="term" value="P:peptidoglycan-protein cross-linking"/>
    <property type="evidence" value="ECO:0007669"/>
    <property type="project" value="TreeGrafter"/>
</dbReference>
<comment type="similarity">
    <text evidence="2">Belongs to the YkuD family.</text>
</comment>
<dbReference type="GO" id="GO:0016757">
    <property type="term" value="F:glycosyltransferase activity"/>
    <property type="evidence" value="ECO:0007669"/>
    <property type="project" value="UniProtKB-KW"/>
</dbReference>
<evidence type="ECO:0000256" key="3">
    <source>
        <dbReference type="ARBA" id="ARBA00022676"/>
    </source>
</evidence>
<accession>A0AA97APP8</accession>
<organism evidence="12">
    <name type="scientific">Leptolyngbya sp. NK1-12</name>
    <dbReference type="NCBI Taxonomy" id="2547451"/>
    <lineage>
        <taxon>Bacteria</taxon>
        <taxon>Bacillati</taxon>
        <taxon>Cyanobacteriota</taxon>
        <taxon>Cyanophyceae</taxon>
        <taxon>Leptolyngbyales</taxon>
        <taxon>Leptolyngbyaceae</taxon>
        <taxon>Leptolyngbya group</taxon>
        <taxon>Leptolyngbya</taxon>
    </lineage>
</organism>
<proteinExistence type="inferred from homology"/>
<dbReference type="InterPro" id="IPR005490">
    <property type="entry name" value="LD_TPept_cat_dom"/>
</dbReference>
<dbReference type="GO" id="GO:0071555">
    <property type="term" value="P:cell wall organization"/>
    <property type="evidence" value="ECO:0007669"/>
    <property type="project" value="UniProtKB-UniRule"/>
</dbReference>
<reference evidence="12" key="1">
    <citation type="submission" date="2020-05" db="EMBL/GenBank/DDBJ databases">
        <authorList>
            <person name="Zhu T."/>
            <person name="Keshari N."/>
            <person name="Lu X."/>
        </authorList>
    </citation>
    <scope>NUCLEOTIDE SEQUENCE</scope>
    <source>
        <strain evidence="12">NK1-12</strain>
    </source>
</reference>
<evidence type="ECO:0000256" key="2">
    <source>
        <dbReference type="ARBA" id="ARBA00005992"/>
    </source>
</evidence>
<keyword evidence="4" id="KW-0808">Transferase</keyword>
<evidence type="ECO:0000256" key="1">
    <source>
        <dbReference type="ARBA" id="ARBA00004752"/>
    </source>
</evidence>
<protein>
    <submittedName>
        <fullName evidence="12">L,D-transpeptidase</fullName>
    </submittedName>
</protein>
<gene>
    <name evidence="12" type="ORF">HJG54_03330</name>
</gene>
<keyword evidence="8 9" id="KW-0961">Cell wall biogenesis/degradation</keyword>